<protein>
    <recommendedName>
        <fullName evidence="3">Phage tail tape measure protein domain-containing protein</fullName>
    </recommendedName>
</protein>
<gene>
    <name evidence="4" type="ORF">EZS26_001041</name>
</gene>
<name>A0A5M8P386_9BACT</name>
<dbReference type="NCBIfam" id="TIGR01760">
    <property type="entry name" value="tape_meas_TP901"/>
    <property type="match status" value="1"/>
</dbReference>
<dbReference type="EMBL" id="SNRX01000005">
    <property type="protein sequence ID" value="KAA6302871.1"/>
    <property type="molecule type" value="Genomic_DNA"/>
</dbReference>
<keyword evidence="1" id="KW-1188">Viral release from host cell</keyword>
<dbReference type="Proteomes" id="UP000324575">
    <property type="component" value="Unassembled WGS sequence"/>
</dbReference>
<evidence type="ECO:0000313" key="4">
    <source>
        <dbReference type="EMBL" id="KAA6302871.1"/>
    </source>
</evidence>
<sequence>MAQEQNYQVNYTINVDATAGTRQVMAFAESVSKLTQAKASLTPAVQNIRNMMEEIDRTFRTKSGKKRDYSFKMNIDTKGTEEKLTRVKSMLNEIREMSKGINMVINAGQSLNSKNIKTQTQSLIDKKTLENRKAEAEKTAAASVKSISDTQKTVTKAIGKINAAMVSLEKGRQLNIKTDAAQSRLQEILSLLNRIKTATAANMNLKMTVSHTAAKGGLTYAPYAVGGTASGISDKANAKLQEKLYANQRLNQQKLAFKEQEAAIRMREKEAVAAARRMQQEQSRVQRQQEAMHRKVLADEKRREREAARHEQRNAMTAVRNVRRQAGLEESVYGAKRRAAINRLQYSKAPSIRNMPFAYMFNAYMMYGLVKKELTEAVEYSNIMETAHSILKVADTDLTTFETRFDQMARYVRQIGVETKFTAIEVAGAVKYLSMAGMGVDTIMNSIRPITNLALIGDNDVSQIADLATNIMAGYDIKSTSMNSVADILSSTVSRSNVNIIEMAESFKMAAGYMKLAGVDFTESAAAIGILGNMGIKGTMAGTSLRAMATRFAKPTKEARKTLDRLGVNFTENRDVYGKPVEQLRPLSEIFAELERKGATMADMQSIFGKIAGNAAMMFIKNHDKLSELSSQNKASQGISNELALVKQNTTKGLWYQTTSMFTESFMQSFELLEPQIRKVLREFLSKFNAREFSRGLSAIGNVLLDIFAALGSFATWITKNFHWIEPLFFTGFVATKLFKLAGAVTNLGVAFGFLGKQAMASSSLQAISGLVGLGGLRGMSFGNKRALVSAMNAAGVSGKGAMTQALAGMGMAGGTNALLARGAASGIFSSQVATGSGMVGAGASLAAIGTGAVAATAGIATLVAAMGWLAYKTWKVKEARDAMQEEIETNRKYRYPSIEALYTSLNETYKKAIDTKKAVDDLVAEKTIEEASGQKIGAFTGNWWTALLGSISAGQSYGMTTPVYTYQDAYQDDTRAAILTLAKKDSQARVNAAFQEFGKMKSSWEVGAFIQNVHTKYGQGDDTLDKSLWTVGSSGNILYKKGMDKIGEHTAVKTFDYANYQNTVTVPEIARAATAYQTAISNGTNAQSLMKKGGFDFGELGKRGFSLNEKGQWVQKALSKNATDKERSDQLANYMVIHDSLVKFTSSLRNTMGGSTEAAENILKTAGFSPNLYSNEPDYNDTTPFNSNGITNQHLTGGDDGGSGGNYSGTGKLSSAAPKQVIVNITNLLSVEAIKLLKSEEGNTAEIQNLKEQLAQALIDVVHDFDASWNG</sequence>
<feature type="compositionally biased region" description="Gly residues" evidence="2">
    <location>
        <begin position="1199"/>
        <end position="1209"/>
    </location>
</feature>
<evidence type="ECO:0000259" key="3">
    <source>
        <dbReference type="Pfam" id="PF10145"/>
    </source>
</evidence>
<reference evidence="4 5" key="1">
    <citation type="submission" date="2019-03" db="EMBL/GenBank/DDBJ databases">
        <title>Single cell metagenomics reveals metabolic interactions within the superorganism composed of flagellate Streblomastix strix and complex community of Bacteroidetes bacteria on its surface.</title>
        <authorList>
            <person name="Treitli S.C."/>
            <person name="Kolisko M."/>
            <person name="Husnik F."/>
            <person name="Keeling P."/>
            <person name="Hampl V."/>
        </authorList>
    </citation>
    <scope>NUCLEOTIDE SEQUENCE [LARGE SCALE GENOMIC DNA]</scope>
    <source>
        <strain evidence="4">St1</strain>
    </source>
</reference>
<dbReference type="AlphaFoldDB" id="A0A5M8P386"/>
<feature type="region of interest" description="Disordered" evidence="2">
    <location>
        <begin position="1191"/>
        <end position="1214"/>
    </location>
</feature>
<dbReference type="InterPro" id="IPR010090">
    <property type="entry name" value="Phage_tape_meas"/>
</dbReference>
<dbReference type="Pfam" id="PF10145">
    <property type="entry name" value="PhageMin_Tail"/>
    <property type="match status" value="1"/>
</dbReference>
<dbReference type="PANTHER" id="PTHR37813">
    <property type="entry name" value="FELS-2 PROPHAGE PROTEIN"/>
    <property type="match status" value="1"/>
</dbReference>
<proteinExistence type="predicted"/>
<feature type="domain" description="Phage tail tape measure protein" evidence="3">
    <location>
        <begin position="413"/>
        <end position="611"/>
    </location>
</feature>
<evidence type="ECO:0000313" key="5">
    <source>
        <dbReference type="Proteomes" id="UP000324575"/>
    </source>
</evidence>
<evidence type="ECO:0000256" key="2">
    <source>
        <dbReference type="SAM" id="MobiDB-lite"/>
    </source>
</evidence>
<comment type="caution">
    <text evidence="4">The sequence shown here is derived from an EMBL/GenBank/DDBJ whole genome shotgun (WGS) entry which is preliminary data.</text>
</comment>
<evidence type="ECO:0000256" key="1">
    <source>
        <dbReference type="ARBA" id="ARBA00022612"/>
    </source>
</evidence>
<organism evidence="4 5">
    <name type="scientific">Candidatus Ordinivivax streblomastigis</name>
    <dbReference type="NCBI Taxonomy" id="2540710"/>
    <lineage>
        <taxon>Bacteria</taxon>
        <taxon>Pseudomonadati</taxon>
        <taxon>Bacteroidota</taxon>
        <taxon>Bacteroidia</taxon>
        <taxon>Bacteroidales</taxon>
        <taxon>Candidatus Ordinivivax</taxon>
    </lineage>
</organism>
<accession>A0A5M8P386</accession>
<dbReference type="PANTHER" id="PTHR37813:SF1">
    <property type="entry name" value="FELS-2 PROPHAGE PROTEIN"/>
    <property type="match status" value="1"/>
</dbReference>